<evidence type="ECO:0000256" key="1">
    <source>
        <dbReference type="ARBA" id="ARBA00004604"/>
    </source>
</evidence>
<feature type="compositionally biased region" description="Basic and acidic residues" evidence="6">
    <location>
        <begin position="36"/>
        <end position="48"/>
    </location>
</feature>
<evidence type="ECO:0000256" key="5">
    <source>
        <dbReference type="PROSITE-ProRule" id="PRU00176"/>
    </source>
</evidence>
<comment type="caution">
    <text evidence="8">The sequence shown here is derived from an EMBL/GenBank/DDBJ whole genome shotgun (WGS) entry which is preliminary data.</text>
</comment>
<dbReference type="InterPro" id="IPR035979">
    <property type="entry name" value="RBD_domain_sf"/>
</dbReference>
<feature type="compositionally biased region" description="Basic and acidic residues" evidence="6">
    <location>
        <begin position="1"/>
        <end position="19"/>
    </location>
</feature>
<dbReference type="OMA" id="GSNTFAM"/>
<dbReference type="SMART" id="SM00360">
    <property type="entry name" value="RRM"/>
    <property type="match status" value="1"/>
</dbReference>
<feature type="region of interest" description="Disordered" evidence="6">
    <location>
        <begin position="208"/>
        <end position="245"/>
    </location>
</feature>
<protein>
    <recommendedName>
        <fullName evidence="7">RRM domain-containing protein</fullName>
    </recommendedName>
</protein>
<evidence type="ECO:0000256" key="2">
    <source>
        <dbReference type="ARBA" id="ARBA00007077"/>
    </source>
</evidence>
<feature type="region of interest" description="Disordered" evidence="6">
    <location>
        <begin position="1"/>
        <end position="24"/>
    </location>
</feature>
<evidence type="ECO:0000256" key="6">
    <source>
        <dbReference type="SAM" id="MobiDB-lite"/>
    </source>
</evidence>
<name>A0AA38F367_TAXCH</name>
<dbReference type="GO" id="GO:0003723">
    <property type="term" value="F:RNA binding"/>
    <property type="evidence" value="ECO:0007669"/>
    <property type="project" value="UniProtKB-UniRule"/>
</dbReference>
<keyword evidence="4" id="KW-0539">Nucleus</keyword>
<keyword evidence="9" id="KW-1185">Reference proteome</keyword>
<evidence type="ECO:0000259" key="7">
    <source>
        <dbReference type="PROSITE" id="PS50102"/>
    </source>
</evidence>
<feature type="non-terminal residue" evidence="8">
    <location>
        <position position="1"/>
    </location>
</feature>
<comment type="subcellular location">
    <subcellularLocation>
        <location evidence="1">Nucleus</location>
        <location evidence="1">Nucleolus</location>
    </subcellularLocation>
</comment>
<dbReference type="SUPFAM" id="SSF54928">
    <property type="entry name" value="RNA-binding domain, RBD"/>
    <property type="match status" value="1"/>
</dbReference>
<dbReference type="PANTHER" id="PTHR23236:SF25">
    <property type="entry name" value="RNA-BINDING PROTEIN 34"/>
    <property type="match status" value="1"/>
</dbReference>
<feature type="non-terminal residue" evidence="8">
    <location>
        <position position="245"/>
    </location>
</feature>
<proteinExistence type="inferred from homology"/>
<evidence type="ECO:0000256" key="3">
    <source>
        <dbReference type="ARBA" id="ARBA00022884"/>
    </source>
</evidence>
<reference evidence="8 9" key="1">
    <citation type="journal article" date="2021" name="Nat. Plants">
        <title>The Taxus genome provides insights into paclitaxel biosynthesis.</title>
        <authorList>
            <person name="Xiong X."/>
            <person name="Gou J."/>
            <person name="Liao Q."/>
            <person name="Li Y."/>
            <person name="Zhou Q."/>
            <person name="Bi G."/>
            <person name="Li C."/>
            <person name="Du R."/>
            <person name="Wang X."/>
            <person name="Sun T."/>
            <person name="Guo L."/>
            <person name="Liang H."/>
            <person name="Lu P."/>
            <person name="Wu Y."/>
            <person name="Zhang Z."/>
            <person name="Ro D.K."/>
            <person name="Shang Y."/>
            <person name="Huang S."/>
            <person name="Yan J."/>
        </authorList>
    </citation>
    <scope>NUCLEOTIDE SEQUENCE [LARGE SCALE GENOMIC DNA]</scope>
    <source>
        <strain evidence="8">Ta-2019</strain>
    </source>
</reference>
<dbReference type="GO" id="GO:0005730">
    <property type="term" value="C:nucleolus"/>
    <property type="evidence" value="ECO:0007669"/>
    <property type="project" value="UniProtKB-SubCell"/>
</dbReference>
<organism evidence="8 9">
    <name type="scientific">Taxus chinensis</name>
    <name type="common">Chinese yew</name>
    <name type="synonym">Taxus wallichiana var. chinensis</name>
    <dbReference type="NCBI Taxonomy" id="29808"/>
    <lineage>
        <taxon>Eukaryota</taxon>
        <taxon>Viridiplantae</taxon>
        <taxon>Streptophyta</taxon>
        <taxon>Embryophyta</taxon>
        <taxon>Tracheophyta</taxon>
        <taxon>Spermatophyta</taxon>
        <taxon>Pinopsida</taxon>
        <taxon>Pinidae</taxon>
        <taxon>Conifers II</taxon>
        <taxon>Cupressales</taxon>
        <taxon>Taxaceae</taxon>
        <taxon>Taxus</taxon>
    </lineage>
</organism>
<evidence type="ECO:0000313" key="8">
    <source>
        <dbReference type="EMBL" id="KAH9287576.1"/>
    </source>
</evidence>
<dbReference type="PANTHER" id="PTHR23236">
    <property type="entry name" value="EUKARYOTIC TRANSLATION INITIATION FACTOR 4B/4H"/>
    <property type="match status" value="1"/>
</dbReference>
<dbReference type="Pfam" id="PF00076">
    <property type="entry name" value="RRM_1"/>
    <property type="match status" value="1"/>
</dbReference>
<feature type="region of interest" description="Disordered" evidence="6">
    <location>
        <begin position="36"/>
        <end position="70"/>
    </location>
</feature>
<dbReference type="InterPro" id="IPR000504">
    <property type="entry name" value="RRM_dom"/>
</dbReference>
<dbReference type="EMBL" id="JAHRHJ020003813">
    <property type="protein sequence ID" value="KAH9287576.1"/>
    <property type="molecule type" value="Genomic_DNA"/>
</dbReference>
<feature type="domain" description="RRM" evidence="7">
    <location>
        <begin position="137"/>
        <end position="214"/>
    </location>
</feature>
<dbReference type="Proteomes" id="UP000824469">
    <property type="component" value="Unassembled WGS sequence"/>
</dbReference>
<dbReference type="Gene3D" id="3.30.70.330">
    <property type="match status" value="1"/>
</dbReference>
<dbReference type="AlphaFoldDB" id="A0AA38F367"/>
<sequence>VTPRLEELKLFRHQQEEKSQGLVEYGLTGQKDDIIETTCKEGRRKDSSKQSNNFRASKKRKTGSGYGGENVEYKRQRSSVGKIIASEAPDREEFDFKNILKAERDTKPGILLSGGSDQEIGEANLSPLKQAVYMDECTAYVSNLAMEANEEHIHQFFNECGGVKAIRLVRNRSNGISRGFAYIDFENEEKLSAALAKNKQKLFGKKISIARSNPNENQRRGSVASGRGERASFGRGGGTITEEKQ</sequence>
<keyword evidence="3 5" id="KW-0694">RNA-binding</keyword>
<evidence type="ECO:0000313" key="9">
    <source>
        <dbReference type="Proteomes" id="UP000824469"/>
    </source>
</evidence>
<comment type="similarity">
    <text evidence="2">Belongs to the RRM RBM34 family.</text>
</comment>
<accession>A0AA38F367</accession>
<evidence type="ECO:0000256" key="4">
    <source>
        <dbReference type="ARBA" id="ARBA00023242"/>
    </source>
</evidence>
<gene>
    <name evidence="8" type="ORF">KI387_031693</name>
</gene>
<dbReference type="InterPro" id="IPR012677">
    <property type="entry name" value="Nucleotide-bd_a/b_plait_sf"/>
</dbReference>
<dbReference type="PROSITE" id="PS50102">
    <property type="entry name" value="RRM"/>
    <property type="match status" value="1"/>
</dbReference>